<dbReference type="InParanoid" id="A0A2S8SQ38"/>
<dbReference type="RefSeq" id="WP_106380972.1">
    <property type="nucleotide sequence ID" value="NZ_NIGF01000019.1"/>
</dbReference>
<dbReference type="Proteomes" id="UP000237684">
    <property type="component" value="Unassembled WGS sequence"/>
</dbReference>
<protein>
    <submittedName>
        <fullName evidence="1">Uncharacterized protein</fullName>
    </submittedName>
</protein>
<name>A0A2S8SQ38_9BACT</name>
<evidence type="ECO:0000313" key="1">
    <source>
        <dbReference type="EMBL" id="PQV62879.1"/>
    </source>
</evidence>
<organism evidence="1 2">
    <name type="scientific">Abditibacterium utsteinense</name>
    <dbReference type="NCBI Taxonomy" id="1960156"/>
    <lineage>
        <taxon>Bacteria</taxon>
        <taxon>Pseudomonadati</taxon>
        <taxon>Abditibacteriota</taxon>
        <taxon>Abditibacteriia</taxon>
        <taxon>Abditibacteriales</taxon>
        <taxon>Abditibacteriaceae</taxon>
        <taxon>Abditibacterium</taxon>
    </lineage>
</organism>
<dbReference type="AlphaFoldDB" id="A0A2S8SQ38"/>
<keyword evidence="2" id="KW-1185">Reference proteome</keyword>
<proteinExistence type="predicted"/>
<evidence type="ECO:0000313" key="2">
    <source>
        <dbReference type="Proteomes" id="UP000237684"/>
    </source>
</evidence>
<reference evidence="1 2" key="1">
    <citation type="journal article" date="2018" name="Syst. Appl. Microbiol.">
        <title>Abditibacterium utsteinense sp. nov., the first cultivated member of candidate phylum FBP, isolated from ice-free Antarctic soil samples.</title>
        <authorList>
            <person name="Tahon G."/>
            <person name="Tytgat B."/>
            <person name="Lebbe L."/>
            <person name="Carlier A."/>
            <person name="Willems A."/>
        </authorList>
    </citation>
    <scope>NUCLEOTIDE SEQUENCE [LARGE SCALE GENOMIC DNA]</scope>
    <source>
        <strain evidence="1 2">LMG 29911</strain>
    </source>
</reference>
<comment type="caution">
    <text evidence="1">The sequence shown here is derived from an EMBL/GenBank/DDBJ whole genome shotgun (WGS) entry which is preliminary data.</text>
</comment>
<gene>
    <name evidence="1" type="ORF">B1R32_11919</name>
</gene>
<dbReference type="EMBL" id="NIGF01000019">
    <property type="protein sequence ID" value="PQV62879.1"/>
    <property type="molecule type" value="Genomic_DNA"/>
</dbReference>
<accession>A0A2S8SQ38</accession>
<sequence length="157" mass="17194">MKDNFFYGLEGNKLFKIYADEMTLHGAKIGTNVYDEKTARAIYGQFGLIGFFMARSAAKKTVAKRLEQETKYDALAPGSPPFREGDKANFSLSSGDVLSALVKPKATGIKGAFSGGASIEFSLSNGKKRRFLLIEDQNVQFVKNLVSRVVPNTQLNA</sequence>